<sequence length="182" mass="21339">MKQIRKNVFETNSSSVHSLSISSKDNYDYTQLDDYIEEDYGHNGYGKYLKLNFETFGWGWDSDLDENSAIAKLEYILTAITCFQGYNINWSSREDKEEAIKEVMESDDFQKFEDDVKHALSKHDIHIIGIEISPDEDGYVDHQSLDYYVSDGMYYIFARDGITLEDYIFNKCYSLFIDNDNH</sequence>
<proteinExistence type="predicted"/>
<accession>A0A8D9PEV2</accession>
<protein>
    <submittedName>
        <fullName evidence="1">Uncharacterized protein</fullName>
    </submittedName>
</protein>
<evidence type="ECO:0000313" key="1">
    <source>
        <dbReference type="EMBL" id="DAD55914.1"/>
    </source>
</evidence>
<name>A0A8D9PEV2_9VIRU</name>
<dbReference type="EMBL" id="BK029940">
    <property type="protein sequence ID" value="DAD55914.1"/>
    <property type="molecule type" value="Genomic_DNA"/>
</dbReference>
<organism evidence="1">
    <name type="scientific">Bacteriophage sp</name>
    <dbReference type="NCBI Taxonomy" id="38018"/>
    <lineage>
        <taxon>Viruses</taxon>
    </lineage>
</organism>
<reference evidence="1" key="1">
    <citation type="journal article" date="2021" name="Proc. Natl. Acad. Sci. U.S.A.">
        <title>A Catalog of Tens of Thousands of Viruses from Human Metagenomes Reveals Hidden Associations with Chronic Diseases.</title>
        <authorList>
            <person name="Tisza M.J."/>
            <person name="Buck C.B."/>
        </authorList>
    </citation>
    <scope>NUCLEOTIDE SEQUENCE</scope>
    <source>
        <strain evidence="1">CtOZu12</strain>
    </source>
</reference>